<dbReference type="PANTHER" id="PTHR30137:SF19">
    <property type="entry name" value="LUCIFERASE-LIKE MONOOXYGENASE"/>
    <property type="match status" value="1"/>
</dbReference>
<dbReference type="OrthoDB" id="9780518at2"/>
<dbReference type="InterPro" id="IPR011251">
    <property type="entry name" value="Luciferase-like_dom"/>
</dbReference>
<evidence type="ECO:0000259" key="2">
    <source>
        <dbReference type="Pfam" id="PF00296"/>
    </source>
</evidence>
<dbReference type="Pfam" id="PF00296">
    <property type="entry name" value="Bac_luciferase"/>
    <property type="match status" value="1"/>
</dbReference>
<proteinExistence type="predicted"/>
<feature type="domain" description="Luciferase-like" evidence="2">
    <location>
        <begin position="5"/>
        <end position="245"/>
    </location>
</feature>
<dbReference type="InterPro" id="IPR019949">
    <property type="entry name" value="CmoO-like"/>
</dbReference>
<gene>
    <name evidence="3" type="ORF">D1B32_20580</name>
</gene>
<dbReference type="SUPFAM" id="SSF51679">
    <property type="entry name" value="Bacterial luciferase-like"/>
    <property type="match status" value="1"/>
</dbReference>
<organism evidence="3 4">
    <name type="scientific">Oceanobacillus profundus</name>
    <dbReference type="NCBI Taxonomy" id="372463"/>
    <lineage>
        <taxon>Bacteria</taxon>
        <taxon>Bacillati</taxon>
        <taxon>Bacillota</taxon>
        <taxon>Bacilli</taxon>
        <taxon>Bacillales</taxon>
        <taxon>Bacillaceae</taxon>
        <taxon>Oceanobacillus</taxon>
    </lineage>
</organism>
<dbReference type="InterPro" id="IPR036661">
    <property type="entry name" value="Luciferase-like_sf"/>
</dbReference>
<dbReference type="GO" id="GO:0005829">
    <property type="term" value="C:cytosol"/>
    <property type="evidence" value="ECO:0007669"/>
    <property type="project" value="TreeGrafter"/>
</dbReference>
<dbReference type="InterPro" id="IPR050766">
    <property type="entry name" value="Bact_Lucif_Oxidored"/>
</dbReference>
<dbReference type="PANTHER" id="PTHR30137">
    <property type="entry name" value="LUCIFERASE-LIKE MONOOXYGENASE"/>
    <property type="match status" value="1"/>
</dbReference>
<dbReference type="Proteomes" id="UP000285456">
    <property type="component" value="Unassembled WGS sequence"/>
</dbReference>
<protein>
    <submittedName>
        <fullName evidence="3">LLM class flavin-dependent oxidoreductase</fullName>
    </submittedName>
</protein>
<evidence type="ECO:0000313" key="4">
    <source>
        <dbReference type="Proteomes" id="UP000285456"/>
    </source>
</evidence>
<name>A0A417YAR4_9BACI</name>
<dbReference type="Gene3D" id="3.20.20.30">
    <property type="entry name" value="Luciferase-like domain"/>
    <property type="match status" value="1"/>
</dbReference>
<reference evidence="3 4" key="1">
    <citation type="journal article" date="2007" name="Int. J. Syst. Evol. Microbiol.">
        <title>Oceanobacillus profundus sp. nov., isolated from a deep-sea sediment core.</title>
        <authorList>
            <person name="Kim Y.G."/>
            <person name="Choi D.H."/>
            <person name="Hyun S."/>
            <person name="Cho B.C."/>
        </authorList>
    </citation>
    <scope>NUCLEOTIDE SEQUENCE [LARGE SCALE GENOMIC DNA]</scope>
    <source>
        <strain evidence="3 4">DSM 18246</strain>
    </source>
</reference>
<comment type="caution">
    <text evidence="3">The sequence shown here is derived from an EMBL/GenBank/DDBJ whole genome shotgun (WGS) entry which is preliminary data.</text>
</comment>
<dbReference type="AlphaFoldDB" id="A0A417YAR4"/>
<evidence type="ECO:0000256" key="1">
    <source>
        <dbReference type="ARBA" id="ARBA00007789"/>
    </source>
</evidence>
<accession>A0A417YAR4</accession>
<sequence>MSYKLGILDQSPIFSGKSAEDALESTIQFVQKAEEWGYERFWVSEHHQTLDLAGTSPEVLISHLLAKTTTIKIGSGGVMLQHYSPYKVVENFQLLSSLTPGRVELGVGKAPGGFSLSTKALRYGAAGSDIDFDERFTILNQFIHDALPEDHALYGAKALPKPKRKVPVFLLGASSNSARLAAEQGANFVFARFLNGNDDILREAVQEYRNIYPEGKFIVAIASFAAVTQEEAEEEARHYKIYKIHLESGRSLSVQSLEQVELFREQTRESFEVKEQEVDMIAGSPAFVKGELDQLAAAYAIDEFILHTPIQHEQKRLKSFELLSQLAVPLLNKN</sequence>
<keyword evidence="4" id="KW-1185">Reference proteome</keyword>
<comment type="similarity">
    <text evidence="1">To bacterial alkanal monooxygenase alpha and beta chains.</text>
</comment>
<dbReference type="NCBIfam" id="TIGR03558">
    <property type="entry name" value="oxido_grp_1"/>
    <property type="match status" value="1"/>
</dbReference>
<dbReference type="EMBL" id="QWEH01000020">
    <property type="protein sequence ID" value="RHW29780.1"/>
    <property type="molecule type" value="Genomic_DNA"/>
</dbReference>
<dbReference type="GO" id="GO:0016705">
    <property type="term" value="F:oxidoreductase activity, acting on paired donors, with incorporation or reduction of molecular oxygen"/>
    <property type="evidence" value="ECO:0007669"/>
    <property type="project" value="InterPro"/>
</dbReference>
<dbReference type="RefSeq" id="WP_118890333.1">
    <property type="nucleotide sequence ID" value="NZ_JAUOPF010000003.1"/>
</dbReference>
<evidence type="ECO:0000313" key="3">
    <source>
        <dbReference type="EMBL" id="RHW29780.1"/>
    </source>
</evidence>